<dbReference type="RefSeq" id="XP_033464898.1">
    <property type="nucleotide sequence ID" value="XM_033600440.1"/>
</dbReference>
<dbReference type="AlphaFoldDB" id="A0A6J3MLJ3"/>
<reference evidence="2" key="3">
    <citation type="submission" date="2025-08" db="UniProtKB">
        <authorList>
            <consortium name="RefSeq"/>
        </authorList>
    </citation>
    <scope>IDENTIFICATION</scope>
    <source>
        <strain evidence="2">CBS 342.82</strain>
    </source>
</reference>
<evidence type="ECO:0000313" key="2">
    <source>
        <dbReference type="RefSeq" id="XP_033464898.1"/>
    </source>
</evidence>
<sequence length="130" mass="13879">MLLRSVRGCRSSRGLTADPGVQACKRQSATHQCAATVTLPIFWSACTSVAFLNLYHGKIDGPPSPTRASDQRDADSPLPRLACFLYPHIQCSRSASQIGDGKRHCAVYMSSQQGTSSHASGAAIMPPPCF</sequence>
<organism evidence="2">
    <name type="scientific">Dissoconium aciculare CBS 342.82</name>
    <dbReference type="NCBI Taxonomy" id="1314786"/>
    <lineage>
        <taxon>Eukaryota</taxon>
        <taxon>Fungi</taxon>
        <taxon>Dikarya</taxon>
        <taxon>Ascomycota</taxon>
        <taxon>Pezizomycotina</taxon>
        <taxon>Dothideomycetes</taxon>
        <taxon>Dothideomycetidae</taxon>
        <taxon>Mycosphaerellales</taxon>
        <taxon>Dissoconiaceae</taxon>
        <taxon>Dissoconium</taxon>
    </lineage>
</organism>
<dbReference type="GeneID" id="54358240"/>
<accession>A0A6J3MLJ3</accession>
<keyword evidence="1" id="KW-1185">Reference proteome</keyword>
<evidence type="ECO:0000313" key="1">
    <source>
        <dbReference type="Proteomes" id="UP000504637"/>
    </source>
</evidence>
<protein>
    <submittedName>
        <fullName evidence="2">Uncharacterized protein</fullName>
    </submittedName>
</protein>
<reference evidence="2" key="2">
    <citation type="submission" date="2020-04" db="EMBL/GenBank/DDBJ databases">
        <authorList>
            <consortium name="NCBI Genome Project"/>
        </authorList>
    </citation>
    <scope>NUCLEOTIDE SEQUENCE</scope>
    <source>
        <strain evidence="2">CBS 342.82</strain>
    </source>
</reference>
<proteinExistence type="predicted"/>
<name>A0A6J3MLJ3_9PEZI</name>
<reference evidence="2" key="1">
    <citation type="submission" date="2020-01" db="EMBL/GenBank/DDBJ databases">
        <authorList>
            <consortium name="DOE Joint Genome Institute"/>
            <person name="Haridas S."/>
            <person name="Albert R."/>
            <person name="Binder M."/>
            <person name="Bloem J."/>
            <person name="Labutti K."/>
            <person name="Salamov A."/>
            <person name="Andreopoulos B."/>
            <person name="Baker S.E."/>
            <person name="Barry K."/>
            <person name="Bills G."/>
            <person name="Bluhm B.H."/>
            <person name="Cannon C."/>
            <person name="Castanera R."/>
            <person name="Culley D.E."/>
            <person name="Daum C."/>
            <person name="Ezra D."/>
            <person name="Gonzalez J.B."/>
            <person name="Henrissat B."/>
            <person name="Kuo A."/>
            <person name="Liang C."/>
            <person name="Lipzen A."/>
            <person name="Lutzoni F."/>
            <person name="Magnuson J."/>
            <person name="Mondo S."/>
            <person name="Nolan M."/>
            <person name="Ohm R."/>
            <person name="Pangilinan J."/>
            <person name="Park H.-J."/>
            <person name="Ramirez L."/>
            <person name="Alfaro M."/>
            <person name="Sun H."/>
            <person name="Tritt A."/>
            <person name="Yoshinaga Y."/>
            <person name="Zwiers L.-H."/>
            <person name="Turgeon B.G."/>
            <person name="Goodwin S.B."/>
            <person name="Spatafora J.W."/>
            <person name="Crous P.W."/>
            <person name="Grigoriev I.V."/>
        </authorList>
    </citation>
    <scope>NUCLEOTIDE SEQUENCE</scope>
    <source>
        <strain evidence="2">CBS 342.82</strain>
    </source>
</reference>
<dbReference type="Proteomes" id="UP000504637">
    <property type="component" value="Unplaced"/>
</dbReference>
<gene>
    <name evidence="2" type="ORF">K489DRAFT_30183</name>
</gene>